<comment type="subcellular location">
    <subcellularLocation>
        <location evidence="1">Membrane</location>
        <topology evidence="1">Single-pass membrane protein</topology>
    </subcellularLocation>
</comment>
<evidence type="ECO:0000256" key="4">
    <source>
        <dbReference type="ARBA" id="ARBA00022692"/>
    </source>
</evidence>
<comment type="similarity">
    <text evidence="2">Belongs to the SMIM8 family.</text>
</comment>
<keyword evidence="4 7" id="KW-0812">Transmembrane</keyword>
<evidence type="ECO:0000256" key="6">
    <source>
        <dbReference type="ARBA" id="ARBA00023136"/>
    </source>
</evidence>
<dbReference type="GO" id="GO:0016020">
    <property type="term" value="C:membrane"/>
    <property type="evidence" value="ECO:0007669"/>
    <property type="project" value="UniProtKB-SubCell"/>
</dbReference>
<evidence type="ECO:0000256" key="3">
    <source>
        <dbReference type="ARBA" id="ARBA00014451"/>
    </source>
</evidence>
<dbReference type="InterPro" id="IPR026686">
    <property type="entry name" value="UPF0708"/>
</dbReference>
<dbReference type="Pfam" id="PF14937">
    <property type="entry name" value="DUF4500"/>
    <property type="match status" value="1"/>
</dbReference>
<dbReference type="PANTHER" id="PTHR14274">
    <property type="entry name" value="SMALL INTEGRAL MEMBRANE PROTEIN 8"/>
    <property type="match status" value="1"/>
</dbReference>
<evidence type="ECO:0000256" key="1">
    <source>
        <dbReference type="ARBA" id="ARBA00004167"/>
    </source>
</evidence>
<evidence type="ECO:0000256" key="7">
    <source>
        <dbReference type="SAM" id="Phobius"/>
    </source>
</evidence>
<comment type="caution">
    <text evidence="8">The sequence shown here is derived from an EMBL/GenBank/DDBJ whole genome shotgun (WGS) entry which is preliminary data.</text>
</comment>
<keyword evidence="6 7" id="KW-0472">Membrane</keyword>
<organism evidence="8">
    <name type="scientific">Menopon gallinae</name>
    <name type="common">poultry shaft louse</name>
    <dbReference type="NCBI Taxonomy" id="328185"/>
    <lineage>
        <taxon>Eukaryota</taxon>
        <taxon>Metazoa</taxon>
        <taxon>Ecdysozoa</taxon>
        <taxon>Arthropoda</taxon>
        <taxon>Hexapoda</taxon>
        <taxon>Insecta</taxon>
        <taxon>Pterygota</taxon>
        <taxon>Neoptera</taxon>
        <taxon>Paraneoptera</taxon>
        <taxon>Psocodea</taxon>
        <taxon>Troctomorpha</taxon>
        <taxon>Phthiraptera</taxon>
        <taxon>Amblycera</taxon>
        <taxon>Menoponidae</taxon>
        <taxon>Menopon</taxon>
    </lineage>
</organism>
<evidence type="ECO:0000256" key="2">
    <source>
        <dbReference type="ARBA" id="ARBA00009328"/>
    </source>
</evidence>
<feature type="transmembrane region" description="Helical" evidence="7">
    <location>
        <begin position="36"/>
        <end position="55"/>
    </location>
</feature>
<dbReference type="NCBIfam" id="TIGR01167">
    <property type="entry name" value="LPXTG_anchor"/>
    <property type="match status" value="1"/>
</dbReference>
<evidence type="ECO:0000256" key="5">
    <source>
        <dbReference type="ARBA" id="ARBA00022989"/>
    </source>
</evidence>
<keyword evidence="5 7" id="KW-1133">Transmembrane helix</keyword>
<protein>
    <recommendedName>
        <fullName evidence="3">Small integral membrane protein 8</fullName>
    </recommendedName>
</protein>
<name>A0AAW2HHY4_9NEOP</name>
<dbReference type="AlphaFoldDB" id="A0AAW2HHY4"/>
<reference evidence="8" key="1">
    <citation type="journal article" date="2024" name="Gigascience">
        <title>Chromosome-level genome of the poultry shaft louse Menopon gallinae provides insight into the host-switching and adaptive evolution of parasitic lice.</title>
        <authorList>
            <person name="Xu Y."/>
            <person name="Ma L."/>
            <person name="Liu S."/>
            <person name="Liang Y."/>
            <person name="Liu Q."/>
            <person name="He Z."/>
            <person name="Tian L."/>
            <person name="Duan Y."/>
            <person name="Cai W."/>
            <person name="Li H."/>
            <person name="Song F."/>
        </authorList>
    </citation>
    <scope>NUCLEOTIDE SEQUENCE</scope>
    <source>
        <strain evidence="8">Cailab_2023a</strain>
    </source>
</reference>
<dbReference type="PANTHER" id="PTHR14274:SF1">
    <property type="entry name" value="SMALL INTEGRAL MEMBRANE PROTEIN 8"/>
    <property type="match status" value="1"/>
</dbReference>
<gene>
    <name evidence="8" type="ORF">PYX00_007223</name>
</gene>
<sequence>MEKDGKAPAPGDGLRSIRTTNLFRALNFELYTKPNTFIMALGLVAILGSAGYIAYMRKKYEGMGYYAAISEDGTEQYRMKQSKWD</sequence>
<accession>A0AAW2HHY4</accession>
<proteinExistence type="inferred from homology"/>
<dbReference type="EMBL" id="JARGDH010000004">
    <property type="protein sequence ID" value="KAL0269519.1"/>
    <property type="molecule type" value="Genomic_DNA"/>
</dbReference>
<evidence type="ECO:0000313" key="8">
    <source>
        <dbReference type="EMBL" id="KAL0269519.1"/>
    </source>
</evidence>